<accession>A0A812Y2H7</accession>
<proteinExistence type="predicted"/>
<gene>
    <name evidence="1" type="ORF">SPIL2461_LOCUS21855</name>
</gene>
<sequence>MAAGGLSGTLAEIHSDAQVLGRLTASGESPGDEVQSAKTSFVLPAILWYVLAYDSLPEALAASAELGGSGSSARALFVGLLMAARDGLPEELEGHAPPPHLPLSFRPVLLSGAALKLCRHPGHCQSQSRDLNGVETEAAVLPQDQCGEGRHCYRIFMRFDGSRLLGKAQPKEAPDDWDEEEDGPWRPEELGASCVARYFQFITESGRHAPFGLWPADSMCKFLPELPVWHDSFEVSTPEPLSGLIGGAVLRAGTHRVDIKIPSLSMREPKRPDWAKQCTHVGRVKLPQGEWSFGTS</sequence>
<reference evidence="1" key="1">
    <citation type="submission" date="2021-02" db="EMBL/GenBank/DDBJ databases">
        <authorList>
            <person name="Dougan E. K."/>
            <person name="Rhodes N."/>
            <person name="Thang M."/>
            <person name="Chan C."/>
        </authorList>
    </citation>
    <scope>NUCLEOTIDE SEQUENCE</scope>
</reference>
<dbReference type="OrthoDB" id="410256at2759"/>
<organism evidence="1 2">
    <name type="scientific">Symbiodinium pilosum</name>
    <name type="common">Dinoflagellate</name>
    <dbReference type="NCBI Taxonomy" id="2952"/>
    <lineage>
        <taxon>Eukaryota</taxon>
        <taxon>Sar</taxon>
        <taxon>Alveolata</taxon>
        <taxon>Dinophyceae</taxon>
        <taxon>Suessiales</taxon>
        <taxon>Symbiodiniaceae</taxon>
        <taxon>Symbiodinium</taxon>
    </lineage>
</organism>
<name>A0A812Y2H7_SYMPI</name>
<evidence type="ECO:0000313" key="1">
    <source>
        <dbReference type="EMBL" id="CAE7753550.1"/>
    </source>
</evidence>
<dbReference type="EMBL" id="CAJNIZ010046671">
    <property type="protein sequence ID" value="CAE7753550.1"/>
    <property type="molecule type" value="Genomic_DNA"/>
</dbReference>
<keyword evidence="2" id="KW-1185">Reference proteome</keyword>
<evidence type="ECO:0000313" key="2">
    <source>
        <dbReference type="Proteomes" id="UP000649617"/>
    </source>
</evidence>
<protein>
    <submittedName>
        <fullName evidence="1">Uncharacterized protein</fullName>
    </submittedName>
</protein>
<dbReference type="Proteomes" id="UP000649617">
    <property type="component" value="Unassembled WGS sequence"/>
</dbReference>
<dbReference type="AlphaFoldDB" id="A0A812Y2H7"/>
<comment type="caution">
    <text evidence="1">The sequence shown here is derived from an EMBL/GenBank/DDBJ whole genome shotgun (WGS) entry which is preliminary data.</text>
</comment>